<evidence type="ECO:0000313" key="6">
    <source>
        <dbReference type="Proteomes" id="UP001205035"/>
    </source>
</evidence>
<sequence>MNLIQYFVQTKDKCILTDSLFYGTIKYSESSGELKCENAFFVLLVTSGKAKIHIENAHDYTHGVGKNDLLIIPASMTARFRQLSEDYAMHCLVLTPPFFHSLPSSQFLYGKLCEFVTKHSFASIHLKNVAGNYFRRVFTLFQGYTADTLLHHEGIYGHLCNFLLLNVGDIFFASIADASPALSNKTWICHRFKDLMFEHYRRQHKINFYAERLSVSGIYLSRIVKEETGQTIREHITRLLYAEAKKMLSCSKNDIQKITDALGFADQGSFSKFFRRLAGMSPSEYRNSIKKR</sequence>
<dbReference type="PANTHER" id="PTHR43280">
    <property type="entry name" value="ARAC-FAMILY TRANSCRIPTIONAL REGULATOR"/>
    <property type="match status" value="1"/>
</dbReference>
<protein>
    <submittedName>
        <fullName evidence="5">Helix-turn-helix domain-containing protein</fullName>
    </submittedName>
</protein>
<gene>
    <name evidence="5" type="ORF">NE651_09775</name>
</gene>
<dbReference type="EMBL" id="JANGBQ010000013">
    <property type="protein sequence ID" value="MCQ5083179.1"/>
    <property type="molecule type" value="Genomic_DNA"/>
</dbReference>
<dbReference type="InterPro" id="IPR011051">
    <property type="entry name" value="RmlC_Cupin_sf"/>
</dbReference>
<proteinExistence type="predicted"/>
<dbReference type="AlphaFoldDB" id="A0AAJ1FGJ3"/>
<dbReference type="SMART" id="SM00342">
    <property type="entry name" value="HTH_ARAC"/>
    <property type="match status" value="1"/>
</dbReference>
<dbReference type="SUPFAM" id="SSF46689">
    <property type="entry name" value="Homeodomain-like"/>
    <property type="match status" value="1"/>
</dbReference>
<dbReference type="InterPro" id="IPR020449">
    <property type="entry name" value="Tscrpt_reg_AraC-type_HTH"/>
</dbReference>
<dbReference type="Pfam" id="PF12833">
    <property type="entry name" value="HTH_18"/>
    <property type="match status" value="1"/>
</dbReference>
<evidence type="ECO:0000256" key="2">
    <source>
        <dbReference type="ARBA" id="ARBA00023125"/>
    </source>
</evidence>
<dbReference type="PANTHER" id="PTHR43280:SF32">
    <property type="entry name" value="TRANSCRIPTIONAL REGULATORY PROTEIN"/>
    <property type="match status" value="1"/>
</dbReference>
<keyword evidence="3" id="KW-0804">Transcription</keyword>
<evidence type="ECO:0000313" key="5">
    <source>
        <dbReference type="EMBL" id="MCQ5083179.1"/>
    </source>
</evidence>
<comment type="caution">
    <text evidence="5">The sequence shown here is derived from an EMBL/GenBank/DDBJ whole genome shotgun (WGS) entry which is preliminary data.</text>
</comment>
<feature type="domain" description="HTH araC/xylS-type" evidence="4">
    <location>
        <begin position="190"/>
        <end position="288"/>
    </location>
</feature>
<dbReference type="InterPro" id="IPR009057">
    <property type="entry name" value="Homeodomain-like_sf"/>
</dbReference>
<evidence type="ECO:0000259" key="4">
    <source>
        <dbReference type="PROSITE" id="PS01124"/>
    </source>
</evidence>
<dbReference type="GO" id="GO:0043565">
    <property type="term" value="F:sequence-specific DNA binding"/>
    <property type="evidence" value="ECO:0007669"/>
    <property type="project" value="InterPro"/>
</dbReference>
<name>A0AAJ1FGJ3_9BACT</name>
<keyword evidence="1" id="KW-0805">Transcription regulation</keyword>
<dbReference type="GO" id="GO:0003700">
    <property type="term" value="F:DNA-binding transcription factor activity"/>
    <property type="evidence" value="ECO:0007669"/>
    <property type="project" value="InterPro"/>
</dbReference>
<reference evidence="5" key="1">
    <citation type="submission" date="2022-06" db="EMBL/GenBank/DDBJ databases">
        <title>Isolation of gut microbiota from human fecal samples.</title>
        <authorList>
            <person name="Pamer E.G."/>
            <person name="Barat B."/>
            <person name="Waligurski E."/>
            <person name="Medina S."/>
            <person name="Paddock L."/>
            <person name="Mostad J."/>
        </authorList>
    </citation>
    <scope>NUCLEOTIDE SEQUENCE</scope>
    <source>
        <strain evidence="5">DFI.6.22</strain>
    </source>
</reference>
<dbReference type="PRINTS" id="PR00032">
    <property type="entry name" value="HTHARAC"/>
</dbReference>
<dbReference type="Proteomes" id="UP001205035">
    <property type="component" value="Unassembled WGS sequence"/>
</dbReference>
<dbReference type="SUPFAM" id="SSF51182">
    <property type="entry name" value="RmlC-like cupins"/>
    <property type="match status" value="1"/>
</dbReference>
<dbReference type="RefSeq" id="WP_256166343.1">
    <property type="nucleotide sequence ID" value="NZ_JANGBQ010000013.1"/>
</dbReference>
<dbReference type="InterPro" id="IPR018060">
    <property type="entry name" value="HTH_AraC"/>
</dbReference>
<accession>A0AAJ1FGJ3</accession>
<dbReference type="Gene3D" id="1.10.10.60">
    <property type="entry name" value="Homeodomain-like"/>
    <property type="match status" value="1"/>
</dbReference>
<organism evidence="5 6">
    <name type="scientific">Alistipes onderdonkii</name>
    <dbReference type="NCBI Taxonomy" id="328813"/>
    <lineage>
        <taxon>Bacteria</taxon>
        <taxon>Pseudomonadati</taxon>
        <taxon>Bacteroidota</taxon>
        <taxon>Bacteroidia</taxon>
        <taxon>Bacteroidales</taxon>
        <taxon>Rikenellaceae</taxon>
        <taxon>Alistipes</taxon>
    </lineage>
</organism>
<evidence type="ECO:0000256" key="1">
    <source>
        <dbReference type="ARBA" id="ARBA00023015"/>
    </source>
</evidence>
<dbReference type="PROSITE" id="PS01124">
    <property type="entry name" value="HTH_ARAC_FAMILY_2"/>
    <property type="match status" value="1"/>
</dbReference>
<evidence type="ECO:0000256" key="3">
    <source>
        <dbReference type="ARBA" id="ARBA00023163"/>
    </source>
</evidence>
<keyword evidence="2" id="KW-0238">DNA-binding</keyword>